<feature type="compositionally biased region" description="Polar residues" evidence="1">
    <location>
        <begin position="230"/>
        <end position="251"/>
    </location>
</feature>
<dbReference type="InterPro" id="IPR035969">
    <property type="entry name" value="Rab-GAP_TBC_sf"/>
</dbReference>
<dbReference type="GO" id="GO:0016192">
    <property type="term" value="P:vesicle-mediated transport"/>
    <property type="evidence" value="ECO:0007669"/>
    <property type="project" value="UniProtKB-ARBA"/>
</dbReference>
<dbReference type="PROSITE" id="PS50086">
    <property type="entry name" value="TBC_RABGAP"/>
    <property type="match status" value="1"/>
</dbReference>
<name>A0A8X6LCX2_TRICU</name>
<reference evidence="4" key="1">
    <citation type="submission" date="2020-07" db="EMBL/GenBank/DDBJ databases">
        <title>Multicomponent nature underlies the extraordinary mechanical properties of spider dragline silk.</title>
        <authorList>
            <person name="Kono N."/>
            <person name="Nakamura H."/>
            <person name="Mori M."/>
            <person name="Yoshida Y."/>
            <person name="Ohtoshi R."/>
            <person name="Malay A.D."/>
            <person name="Moran D.A.P."/>
            <person name="Tomita M."/>
            <person name="Numata K."/>
            <person name="Arakawa K."/>
        </authorList>
    </citation>
    <scope>NUCLEOTIDE SEQUENCE</scope>
</reference>
<dbReference type="InterPro" id="IPR050302">
    <property type="entry name" value="Rab_GAP_TBC_domain"/>
</dbReference>
<evidence type="ECO:0000313" key="4">
    <source>
        <dbReference type="EMBL" id="GFR03897.1"/>
    </source>
</evidence>
<protein>
    <submittedName>
        <fullName evidence="4">TBC1 domain family member 12</fullName>
    </submittedName>
</protein>
<sequence>MRDQPAVLRLINRLGFSVTEKQLLSYGCFLVGFCLGIYIYVRINLSGFIIVFHRNGRCLLLELKFIRLMKLINTAGNERSEVDVKLPYERPLINRKGSPVYTVGKKDKPTLDEVLGSIPLVYNPFTKQLELESRSDSQIKNTRCFPSRIGNGTCFPMDRNGSLIQRDRCKAERTFTEDTPENRCKTKLFHREKAEAMGRQMEEAEKTDMINGSNDEACAATVENHVPHSPTATSLQHTDTSSFTSMSSVGTEHSFGIGDSKTRSNPSLCYSCDNLQSLPDDLHKGAKPKKWGLSNLFLKLPWKSKSPIEDEEEQEQVQRCPSACSSSSRRSDECIASSTTALILENRPPNLPAKSFEEEIKHKQLYEEMIRGARKKELQDAKFRKKQAYQQQKLEEQLINATKIWNEDILPNWNSVKDNRKTRDLWWKGLPPSIRGRVWKLAIGNDLNITQELFDICTARSKEKIWVSTDVQSCESSEDVNEPNESAADFIKLDVSRTFPQLGIFQEGGPYHNTLEGILGSYVIYRPDIGYVQGMSFLAAMLLLNLDAVDSFICFSNLLNRPCQLSFFRIEQKMMTVYYSVYEEYFKENLPKLFSLFTKQNLSPDLYLVDWLYTLYSKSLPLDVACRVWDVYLRDGEEFLVKTALGILRMYEDILLEMDFIHLAQFLTKLPEDIDAEKLFNSISAIRMTVNKKSFSSVLQQHIDSLSNR</sequence>
<evidence type="ECO:0000313" key="5">
    <source>
        <dbReference type="Proteomes" id="UP000887116"/>
    </source>
</evidence>
<dbReference type="PANTHER" id="PTHR47219:SF15">
    <property type="entry name" value="TBC1 DOMAIN FAMILY MEMBER 12 ISOFORM X1"/>
    <property type="match status" value="1"/>
</dbReference>
<keyword evidence="2" id="KW-0472">Membrane</keyword>
<dbReference type="InterPro" id="IPR000195">
    <property type="entry name" value="Rab-GAP-TBC_dom"/>
</dbReference>
<dbReference type="Gene3D" id="1.10.8.270">
    <property type="entry name" value="putative rabgap domain of human tbc1 domain family member 14 like domains"/>
    <property type="match status" value="1"/>
</dbReference>
<dbReference type="PANTHER" id="PTHR47219">
    <property type="entry name" value="RAB GTPASE-ACTIVATING PROTEIN 1-LIKE"/>
    <property type="match status" value="1"/>
</dbReference>
<organism evidence="4 5">
    <name type="scientific">Trichonephila clavata</name>
    <name type="common">Joro spider</name>
    <name type="synonym">Nephila clavata</name>
    <dbReference type="NCBI Taxonomy" id="2740835"/>
    <lineage>
        <taxon>Eukaryota</taxon>
        <taxon>Metazoa</taxon>
        <taxon>Ecdysozoa</taxon>
        <taxon>Arthropoda</taxon>
        <taxon>Chelicerata</taxon>
        <taxon>Arachnida</taxon>
        <taxon>Araneae</taxon>
        <taxon>Araneomorphae</taxon>
        <taxon>Entelegynae</taxon>
        <taxon>Araneoidea</taxon>
        <taxon>Nephilidae</taxon>
        <taxon>Trichonephila</taxon>
    </lineage>
</organism>
<dbReference type="Gene3D" id="1.10.472.80">
    <property type="entry name" value="Ypt/Rab-GAP domain of gyp1p, domain 3"/>
    <property type="match status" value="1"/>
</dbReference>
<dbReference type="SMART" id="SM00164">
    <property type="entry name" value="TBC"/>
    <property type="match status" value="1"/>
</dbReference>
<evidence type="ECO:0000256" key="2">
    <source>
        <dbReference type="SAM" id="Phobius"/>
    </source>
</evidence>
<dbReference type="GO" id="GO:0005096">
    <property type="term" value="F:GTPase activator activity"/>
    <property type="evidence" value="ECO:0007669"/>
    <property type="project" value="TreeGrafter"/>
</dbReference>
<dbReference type="GO" id="GO:0031267">
    <property type="term" value="F:small GTPase binding"/>
    <property type="evidence" value="ECO:0007669"/>
    <property type="project" value="TreeGrafter"/>
</dbReference>
<accession>A0A8X6LCX2</accession>
<dbReference type="FunFam" id="1.10.8.270:FF:000008">
    <property type="entry name" value="Putative TBC1 domain family member 14"/>
    <property type="match status" value="1"/>
</dbReference>
<dbReference type="OrthoDB" id="6418301at2759"/>
<evidence type="ECO:0000256" key="1">
    <source>
        <dbReference type="SAM" id="MobiDB-lite"/>
    </source>
</evidence>
<evidence type="ECO:0000259" key="3">
    <source>
        <dbReference type="PROSITE" id="PS50086"/>
    </source>
</evidence>
<feature type="region of interest" description="Disordered" evidence="1">
    <location>
        <begin position="227"/>
        <end position="259"/>
    </location>
</feature>
<dbReference type="SUPFAM" id="SSF47923">
    <property type="entry name" value="Ypt/Rab-GAP domain of gyp1p"/>
    <property type="match status" value="2"/>
</dbReference>
<comment type="caution">
    <text evidence="4">The sequence shown here is derived from an EMBL/GenBank/DDBJ whole genome shotgun (WGS) entry which is preliminary data.</text>
</comment>
<keyword evidence="2" id="KW-0812">Transmembrane</keyword>
<gene>
    <name evidence="4" type="primary">tbc1d12</name>
    <name evidence="4" type="ORF">TNCT_520491</name>
</gene>
<dbReference type="Pfam" id="PF00566">
    <property type="entry name" value="RabGAP-TBC"/>
    <property type="match status" value="1"/>
</dbReference>
<dbReference type="Proteomes" id="UP000887116">
    <property type="component" value="Unassembled WGS sequence"/>
</dbReference>
<dbReference type="GO" id="GO:0005773">
    <property type="term" value="C:vacuole"/>
    <property type="evidence" value="ECO:0007669"/>
    <property type="project" value="UniProtKB-ARBA"/>
</dbReference>
<feature type="domain" description="Rab-GAP TBC" evidence="3">
    <location>
        <begin position="429"/>
        <end position="636"/>
    </location>
</feature>
<proteinExistence type="predicted"/>
<keyword evidence="2" id="KW-1133">Transmembrane helix</keyword>
<dbReference type="FunFam" id="1.10.472.80:FF:000006">
    <property type="entry name" value="TBC1 domain family member 14"/>
    <property type="match status" value="1"/>
</dbReference>
<dbReference type="FunFam" id="1.10.10.750:FF:000005">
    <property type="entry name" value="TBC1 domain family member 14"/>
    <property type="match status" value="1"/>
</dbReference>
<dbReference type="EMBL" id="BMAO01015742">
    <property type="protein sequence ID" value="GFR03897.1"/>
    <property type="molecule type" value="Genomic_DNA"/>
</dbReference>
<dbReference type="AlphaFoldDB" id="A0A8X6LCX2"/>
<keyword evidence="5" id="KW-1185">Reference proteome</keyword>
<dbReference type="Gene3D" id="1.10.10.750">
    <property type="entry name" value="Ypt/Rab-GAP domain of gyp1p, domain 1"/>
    <property type="match status" value="1"/>
</dbReference>
<feature type="transmembrane region" description="Helical" evidence="2">
    <location>
        <begin position="23"/>
        <end position="41"/>
    </location>
</feature>
<dbReference type="GO" id="GO:0031410">
    <property type="term" value="C:cytoplasmic vesicle"/>
    <property type="evidence" value="ECO:0007669"/>
    <property type="project" value="UniProtKB-ARBA"/>
</dbReference>